<proteinExistence type="predicted"/>
<accession>A0ABQ0Q339</accession>
<evidence type="ECO:0000313" key="2">
    <source>
        <dbReference type="Proteomes" id="UP001062776"/>
    </source>
</evidence>
<sequence>MTVYLAQGCETKLVKIGFSQQTWERVRTVTCAGTDKLTLLRVMPGGRVAEQWMHREFKHLRCHGEWFSFDSRMMTVEIPHELSQDSDRNEFSPRSLRIDVESEIYSLLAEHYRPLRGAASKLASDANSTSRAAKNWLDRRNLPSAEALLNLMSENPSFECGIKAIVADIRLEHEEQRK</sequence>
<keyword evidence="2" id="KW-1185">Reference proteome</keyword>
<reference evidence="1" key="1">
    <citation type="submission" date="2013-04" db="EMBL/GenBank/DDBJ databases">
        <title>The genome sequencing project of 58 acetic acid bacteria.</title>
        <authorList>
            <person name="Okamoto-Kainuma A."/>
            <person name="Ishikawa M."/>
            <person name="Umino S."/>
            <person name="Koizumi Y."/>
            <person name="Shiwa Y."/>
            <person name="Yoshikawa H."/>
            <person name="Matsutani M."/>
            <person name="Matsushita K."/>
        </authorList>
    </citation>
    <scope>NUCLEOTIDE SEQUENCE</scope>
    <source>
        <strain evidence="1">NRIC 0535</strain>
    </source>
</reference>
<dbReference type="RefSeq" id="WP_264815556.1">
    <property type="nucleotide sequence ID" value="NZ_BAPV01000012.1"/>
</dbReference>
<organism evidence="1 2">
    <name type="scientific">Asaia krungthepensis NRIC 0535</name>
    <dbReference type="NCBI Taxonomy" id="1307925"/>
    <lineage>
        <taxon>Bacteria</taxon>
        <taxon>Pseudomonadati</taxon>
        <taxon>Pseudomonadota</taxon>
        <taxon>Alphaproteobacteria</taxon>
        <taxon>Acetobacterales</taxon>
        <taxon>Acetobacteraceae</taxon>
        <taxon>Asaia</taxon>
    </lineage>
</organism>
<dbReference type="Pfam" id="PF13455">
    <property type="entry name" value="MUG113"/>
    <property type="match status" value="1"/>
</dbReference>
<dbReference type="Proteomes" id="UP001062776">
    <property type="component" value="Unassembled WGS sequence"/>
</dbReference>
<comment type="caution">
    <text evidence="1">The sequence shown here is derived from an EMBL/GenBank/DDBJ whole genome shotgun (WGS) entry which is preliminary data.</text>
</comment>
<gene>
    <name evidence="1" type="ORF">AA0535_1700</name>
</gene>
<evidence type="ECO:0000313" key="1">
    <source>
        <dbReference type="EMBL" id="GBQ89056.1"/>
    </source>
</evidence>
<protein>
    <submittedName>
        <fullName evidence="1">Uncharacterized protein</fullName>
    </submittedName>
</protein>
<name>A0ABQ0Q339_9PROT</name>
<dbReference type="EMBL" id="BAPV01000012">
    <property type="protein sequence ID" value="GBQ89056.1"/>
    <property type="molecule type" value="Genomic_DNA"/>
</dbReference>